<dbReference type="InterPro" id="IPR036953">
    <property type="entry name" value="GreA/GreB_C_sf"/>
</dbReference>
<dbReference type="Gene3D" id="3.10.50.30">
    <property type="entry name" value="Transcription elongation factor, GreA/GreB, C-terminal domain"/>
    <property type="match status" value="1"/>
</dbReference>
<dbReference type="SUPFAM" id="SSF54534">
    <property type="entry name" value="FKBP-like"/>
    <property type="match status" value="1"/>
</dbReference>
<name>A0AAP2DVN8_9BACT</name>
<protein>
    <submittedName>
        <fullName evidence="2">Nucleoside diphosphate kinase regulator</fullName>
    </submittedName>
</protein>
<dbReference type="InterPro" id="IPR023459">
    <property type="entry name" value="Tscrpt_elong_fac_GreA/B_fam"/>
</dbReference>
<keyword evidence="2" id="KW-0808">Transferase</keyword>
<keyword evidence="3" id="KW-1185">Reference proteome</keyword>
<feature type="domain" description="Transcription elongation factor GreA/GreB C-terminal" evidence="1">
    <location>
        <begin position="56"/>
        <end position="129"/>
    </location>
</feature>
<evidence type="ECO:0000259" key="1">
    <source>
        <dbReference type="Pfam" id="PF01272"/>
    </source>
</evidence>
<accession>A0AAP2DVN8</accession>
<sequence>MRSIADKIIITTNDYQRLTGLIGFSSLKEKMPEIVEHLHSKFRTAMMLPQDRIRASVITMNSRVLLREVSQGREATVTVTYPQDANGREGKISVFSPIGTALLGRQVGDEVSWKVPTGIGRFEVVKIIYQPEAVGHYHL</sequence>
<dbReference type="GO" id="GO:0003677">
    <property type="term" value="F:DNA binding"/>
    <property type="evidence" value="ECO:0007669"/>
    <property type="project" value="InterPro"/>
</dbReference>
<proteinExistence type="predicted"/>
<dbReference type="InterPro" id="IPR018151">
    <property type="entry name" value="TF_GreA/GreB_CS"/>
</dbReference>
<dbReference type="GO" id="GO:0016301">
    <property type="term" value="F:kinase activity"/>
    <property type="evidence" value="ECO:0007669"/>
    <property type="project" value="UniProtKB-KW"/>
</dbReference>
<dbReference type="EMBL" id="JAHESE010000001">
    <property type="protein sequence ID" value="MBT1707259.1"/>
    <property type="molecule type" value="Genomic_DNA"/>
</dbReference>
<dbReference type="RefSeq" id="WP_254082833.1">
    <property type="nucleotide sequence ID" value="NZ_JAHESE010000001.1"/>
</dbReference>
<dbReference type="InterPro" id="IPR001437">
    <property type="entry name" value="Tscrpt_elong_fac_GreA/B_C"/>
</dbReference>
<dbReference type="PROSITE" id="PS00830">
    <property type="entry name" value="GREAB_2"/>
    <property type="match status" value="1"/>
</dbReference>
<reference evidence="2 3" key="1">
    <citation type="submission" date="2021-05" db="EMBL/GenBank/DDBJ databases">
        <title>A Polyphasic approach of four new species of the genus Ohtaekwangia: Ohtaekwangia histidinii sp. nov., Ohtaekwangia cretensis sp. nov., Ohtaekwangia indiensis sp. nov., Ohtaekwangia reichenbachii sp. nov. from diverse environment.</title>
        <authorList>
            <person name="Octaviana S."/>
        </authorList>
    </citation>
    <scope>NUCLEOTIDE SEQUENCE [LARGE SCALE GENOMIC DNA]</scope>
    <source>
        <strain evidence="2 3">PWU5</strain>
    </source>
</reference>
<evidence type="ECO:0000313" key="3">
    <source>
        <dbReference type="Proteomes" id="UP001319080"/>
    </source>
</evidence>
<dbReference type="GO" id="GO:0070063">
    <property type="term" value="F:RNA polymerase binding"/>
    <property type="evidence" value="ECO:0007669"/>
    <property type="project" value="InterPro"/>
</dbReference>
<dbReference type="Proteomes" id="UP001319080">
    <property type="component" value="Unassembled WGS sequence"/>
</dbReference>
<dbReference type="AlphaFoldDB" id="A0AAP2DVN8"/>
<organism evidence="2 3">
    <name type="scientific">Dawidia cretensis</name>
    <dbReference type="NCBI Taxonomy" id="2782350"/>
    <lineage>
        <taxon>Bacteria</taxon>
        <taxon>Pseudomonadati</taxon>
        <taxon>Bacteroidota</taxon>
        <taxon>Cytophagia</taxon>
        <taxon>Cytophagales</taxon>
        <taxon>Chryseotaleaceae</taxon>
        <taxon>Dawidia</taxon>
    </lineage>
</organism>
<keyword evidence="2" id="KW-0418">Kinase</keyword>
<evidence type="ECO:0000313" key="2">
    <source>
        <dbReference type="EMBL" id="MBT1707259.1"/>
    </source>
</evidence>
<dbReference type="GO" id="GO:0032784">
    <property type="term" value="P:regulation of DNA-templated transcription elongation"/>
    <property type="evidence" value="ECO:0007669"/>
    <property type="project" value="InterPro"/>
</dbReference>
<dbReference type="GO" id="GO:0006354">
    <property type="term" value="P:DNA-templated transcription elongation"/>
    <property type="evidence" value="ECO:0007669"/>
    <property type="project" value="TreeGrafter"/>
</dbReference>
<comment type="caution">
    <text evidence="2">The sequence shown here is derived from an EMBL/GenBank/DDBJ whole genome shotgun (WGS) entry which is preliminary data.</text>
</comment>
<dbReference type="Pfam" id="PF01272">
    <property type="entry name" value="GreA_GreB"/>
    <property type="match status" value="1"/>
</dbReference>
<dbReference type="PANTHER" id="PTHR30437:SF5">
    <property type="entry name" value="REGULATOR OF NUCLEOSIDE DIPHOSPHATE KINASE"/>
    <property type="match status" value="1"/>
</dbReference>
<dbReference type="NCBIfam" id="NF004396">
    <property type="entry name" value="PRK05753.1"/>
    <property type="match status" value="1"/>
</dbReference>
<gene>
    <name evidence="2" type="primary">rnk</name>
    <name evidence="2" type="ORF">KK062_03455</name>
</gene>
<dbReference type="PANTHER" id="PTHR30437">
    <property type="entry name" value="TRANSCRIPTION ELONGATION FACTOR GREA"/>
    <property type="match status" value="1"/>
</dbReference>